<comment type="caution">
    <text evidence="14">The sequence shown here is derived from an EMBL/GenBank/DDBJ whole genome shotgun (WGS) entry which is preliminary data.</text>
</comment>
<sequence length="200" mass="21718">MSNEQQDVQVEDVNEQNEAEVEAQASEASEQASDNSQVQELEAQLAAAQAKIQEQQDSVVRAKAEVENVRRRAAQDVEKAHKFALEKFSNELLPVADNLERALQAADKENEALVPMIEGVELTLKSFDATLAKFGVEVVAPQQGEALNPELHQAMSMIPNPDVAPNAIIDCLQKGYTLNGRLLRPAMVIVSAASSVDTQA</sequence>
<protein>
    <recommendedName>
        <fullName evidence="8 10">Protein GrpE</fullName>
    </recommendedName>
    <alternativeName>
        <fullName evidence="9 10">HSP-70 cofactor</fullName>
    </alternativeName>
</protein>
<dbReference type="SUPFAM" id="SSF51064">
    <property type="entry name" value="Head domain of nucleotide exchange factor GrpE"/>
    <property type="match status" value="1"/>
</dbReference>
<evidence type="ECO:0000256" key="11">
    <source>
        <dbReference type="RuleBase" id="RU000639"/>
    </source>
</evidence>
<dbReference type="PANTHER" id="PTHR21237:SF23">
    <property type="entry name" value="GRPE PROTEIN HOMOLOG, MITOCHONDRIAL"/>
    <property type="match status" value="1"/>
</dbReference>
<dbReference type="STRING" id="1328313.DS2_00640"/>
<comment type="subcellular location">
    <subcellularLocation>
        <location evidence="1 10">Cytoplasm</location>
    </subcellularLocation>
</comment>
<evidence type="ECO:0000256" key="4">
    <source>
        <dbReference type="ARBA" id="ARBA00022490"/>
    </source>
</evidence>
<dbReference type="InterPro" id="IPR013805">
    <property type="entry name" value="GrpE_CC"/>
</dbReference>
<accession>W7R3I6</accession>
<evidence type="ECO:0000256" key="10">
    <source>
        <dbReference type="HAMAP-Rule" id="MF_01151"/>
    </source>
</evidence>
<evidence type="ECO:0000256" key="2">
    <source>
        <dbReference type="ARBA" id="ARBA00009054"/>
    </source>
</evidence>
<evidence type="ECO:0000256" key="12">
    <source>
        <dbReference type="RuleBase" id="RU004478"/>
    </source>
</evidence>
<dbReference type="Gene3D" id="2.30.22.10">
    <property type="entry name" value="Head domain of nucleotide exchange factor GrpE"/>
    <property type="match status" value="1"/>
</dbReference>
<proteinExistence type="inferred from homology"/>
<keyword evidence="4 10" id="KW-0963">Cytoplasm</keyword>
<dbReference type="GO" id="GO:0042803">
    <property type="term" value="F:protein homodimerization activity"/>
    <property type="evidence" value="ECO:0007669"/>
    <property type="project" value="InterPro"/>
</dbReference>
<dbReference type="RefSeq" id="WP_035012648.1">
    <property type="nucleotide sequence ID" value="NZ_ARZY01000001.1"/>
</dbReference>
<dbReference type="NCBIfam" id="NF010748">
    <property type="entry name" value="PRK14150.1"/>
    <property type="match status" value="1"/>
</dbReference>
<evidence type="ECO:0000256" key="7">
    <source>
        <dbReference type="ARBA" id="ARBA00053401"/>
    </source>
</evidence>
<dbReference type="PROSITE" id="PS01071">
    <property type="entry name" value="GRPE"/>
    <property type="match status" value="1"/>
</dbReference>
<keyword evidence="15" id="KW-1185">Reference proteome</keyword>
<dbReference type="GO" id="GO:0051082">
    <property type="term" value="F:unfolded protein binding"/>
    <property type="evidence" value="ECO:0007669"/>
    <property type="project" value="TreeGrafter"/>
</dbReference>
<feature type="compositionally biased region" description="Acidic residues" evidence="13">
    <location>
        <begin position="9"/>
        <end position="21"/>
    </location>
</feature>
<evidence type="ECO:0000256" key="8">
    <source>
        <dbReference type="ARBA" id="ARBA00072274"/>
    </source>
</evidence>
<dbReference type="FunFam" id="2.30.22.10:FF:000001">
    <property type="entry name" value="Protein GrpE"/>
    <property type="match status" value="1"/>
</dbReference>
<dbReference type="PRINTS" id="PR00773">
    <property type="entry name" value="GRPEPROTEIN"/>
</dbReference>
<comment type="subunit">
    <text evidence="3 10">Homodimer.</text>
</comment>
<dbReference type="NCBIfam" id="NF010738">
    <property type="entry name" value="PRK14140.1"/>
    <property type="match status" value="1"/>
</dbReference>
<feature type="region of interest" description="Disordered" evidence="13">
    <location>
        <begin position="1"/>
        <end position="39"/>
    </location>
</feature>
<reference evidence="14 15" key="1">
    <citation type="journal article" date="2014" name="Genome Announc.">
        <title>Draft Genome Sequence of the Agar-Degrading Bacterium Catenovulum sp. Strain DS-2, Isolated from Intestines of Haliotis diversicolor.</title>
        <authorList>
            <person name="Shan D."/>
            <person name="Li X."/>
            <person name="Gu Z."/>
            <person name="Wei G."/>
            <person name="Gao Z."/>
            <person name="Shao Z."/>
        </authorList>
    </citation>
    <scope>NUCLEOTIDE SEQUENCE [LARGE SCALE GENOMIC DNA]</scope>
    <source>
        <strain evidence="14 15">DS-2</strain>
    </source>
</reference>
<dbReference type="SUPFAM" id="SSF58014">
    <property type="entry name" value="Coiled-coil domain of nucleotide exchange factor GrpE"/>
    <property type="match status" value="1"/>
</dbReference>
<gene>
    <name evidence="10" type="primary">grpE</name>
    <name evidence="14" type="ORF">DS2_00640</name>
</gene>
<dbReference type="AlphaFoldDB" id="W7R3I6"/>
<dbReference type="NCBIfam" id="NF010737">
    <property type="entry name" value="PRK14139.1"/>
    <property type="match status" value="1"/>
</dbReference>
<dbReference type="OrthoDB" id="9789811at2"/>
<comment type="similarity">
    <text evidence="2 10 12">Belongs to the GrpE family.</text>
</comment>
<evidence type="ECO:0000256" key="9">
    <source>
        <dbReference type="ARBA" id="ARBA00076414"/>
    </source>
</evidence>
<feature type="compositionally biased region" description="Low complexity" evidence="13">
    <location>
        <begin position="22"/>
        <end position="39"/>
    </location>
</feature>
<evidence type="ECO:0000313" key="15">
    <source>
        <dbReference type="Proteomes" id="UP000019276"/>
    </source>
</evidence>
<dbReference type="InterPro" id="IPR000740">
    <property type="entry name" value="GrpE"/>
</dbReference>
<evidence type="ECO:0000256" key="6">
    <source>
        <dbReference type="ARBA" id="ARBA00023186"/>
    </source>
</evidence>
<comment type="function">
    <text evidence="7 10 11">Participates actively in the response to hyperosmotic and heat shock by preventing the aggregation of stress-denatured proteins, in association with DnaK and GrpE. It is the nucleotide exchange factor for DnaK and may function as a thermosensor. Unfolded proteins bind initially to DnaJ; upon interaction with the DnaJ-bound protein, DnaK hydrolyzes its bound ATP, resulting in the formation of a stable complex. GrpE releases ADP from DnaK; ATP binding to DnaK triggers the release of the substrate protein, thus completing the reaction cycle. Several rounds of ATP-dependent interactions between DnaJ, DnaK and GrpE are required for fully efficient folding.</text>
</comment>
<dbReference type="Proteomes" id="UP000019276">
    <property type="component" value="Unassembled WGS sequence"/>
</dbReference>
<dbReference type="Pfam" id="PF01025">
    <property type="entry name" value="GrpE"/>
    <property type="match status" value="1"/>
</dbReference>
<dbReference type="CDD" id="cd00446">
    <property type="entry name" value="GrpE"/>
    <property type="match status" value="1"/>
</dbReference>
<evidence type="ECO:0000256" key="1">
    <source>
        <dbReference type="ARBA" id="ARBA00004496"/>
    </source>
</evidence>
<keyword evidence="5 10" id="KW-0346">Stress response</keyword>
<dbReference type="PANTHER" id="PTHR21237">
    <property type="entry name" value="GRPE PROTEIN"/>
    <property type="match status" value="1"/>
</dbReference>
<keyword evidence="6 10" id="KW-0143">Chaperone</keyword>
<organism evidence="14 15">
    <name type="scientific">Catenovulum agarivorans DS-2</name>
    <dbReference type="NCBI Taxonomy" id="1328313"/>
    <lineage>
        <taxon>Bacteria</taxon>
        <taxon>Pseudomonadati</taxon>
        <taxon>Pseudomonadota</taxon>
        <taxon>Gammaproteobacteria</taxon>
        <taxon>Alteromonadales</taxon>
        <taxon>Alteromonadaceae</taxon>
        <taxon>Catenovulum</taxon>
    </lineage>
</organism>
<dbReference type="HAMAP" id="MF_01151">
    <property type="entry name" value="GrpE"/>
    <property type="match status" value="1"/>
</dbReference>
<dbReference type="InterPro" id="IPR009012">
    <property type="entry name" value="GrpE_head"/>
</dbReference>
<evidence type="ECO:0000256" key="5">
    <source>
        <dbReference type="ARBA" id="ARBA00023016"/>
    </source>
</evidence>
<name>W7R3I6_9ALTE</name>
<evidence type="ECO:0000313" key="14">
    <source>
        <dbReference type="EMBL" id="EWH12185.1"/>
    </source>
</evidence>
<evidence type="ECO:0000256" key="13">
    <source>
        <dbReference type="SAM" id="MobiDB-lite"/>
    </source>
</evidence>
<dbReference type="GO" id="GO:0000774">
    <property type="term" value="F:adenyl-nucleotide exchange factor activity"/>
    <property type="evidence" value="ECO:0007669"/>
    <property type="project" value="InterPro"/>
</dbReference>
<dbReference type="eggNOG" id="COG0576">
    <property type="taxonomic scope" value="Bacteria"/>
</dbReference>
<dbReference type="PATRIC" id="fig|1328313.3.peg.136"/>
<dbReference type="GO" id="GO:0051087">
    <property type="term" value="F:protein-folding chaperone binding"/>
    <property type="evidence" value="ECO:0007669"/>
    <property type="project" value="InterPro"/>
</dbReference>
<dbReference type="EMBL" id="ARZY01000001">
    <property type="protein sequence ID" value="EWH12185.1"/>
    <property type="molecule type" value="Genomic_DNA"/>
</dbReference>
<dbReference type="GO" id="GO:0005829">
    <property type="term" value="C:cytosol"/>
    <property type="evidence" value="ECO:0007669"/>
    <property type="project" value="TreeGrafter"/>
</dbReference>
<dbReference type="Gene3D" id="3.90.20.20">
    <property type="match status" value="1"/>
</dbReference>
<dbReference type="GO" id="GO:0006457">
    <property type="term" value="P:protein folding"/>
    <property type="evidence" value="ECO:0007669"/>
    <property type="project" value="InterPro"/>
</dbReference>
<evidence type="ECO:0000256" key="3">
    <source>
        <dbReference type="ARBA" id="ARBA00011738"/>
    </source>
</evidence>